<evidence type="ECO:0000256" key="2">
    <source>
        <dbReference type="SAM" id="MobiDB-lite"/>
    </source>
</evidence>
<dbReference type="GO" id="GO:0016780">
    <property type="term" value="F:phosphotransferase activity, for other substituted phosphate groups"/>
    <property type="evidence" value="ECO:0007669"/>
    <property type="project" value="TreeGrafter"/>
</dbReference>
<feature type="transmembrane region" description="Helical" evidence="3">
    <location>
        <begin position="28"/>
        <end position="51"/>
    </location>
</feature>
<dbReference type="PANTHER" id="PTHR30576:SF8">
    <property type="entry name" value="UNDECAPRENYL-PHOSPHATE GALACTOSE PHOSPHOTRANSFERASE"/>
    <property type="match status" value="1"/>
</dbReference>
<dbReference type="PANTHER" id="PTHR30576">
    <property type="entry name" value="COLANIC BIOSYNTHESIS UDP-GLUCOSE LIPID CARRIER TRANSFERASE"/>
    <property type="match status" value="1"/>
</dbReference>
<accession>A0A2V3XTZ8</accession>
<keyword evidence="5" id="KW-0808">Transferase</keyword>
<evidence type="ECO:0000256" key="3">
    <source>
        <dbReference type="SAM" id="Phobius"/>
    </source>
</evidence>
<keyword evidence="3" id="KW-1133">Transmembrane helix</keyword>
<keyword evidence="3" id="KW-0472">Membrane</keyword>
<sequence length="249" mass="29007">MNKGMAGIDNETIHKAYGPYEKYFKRPLDIFCGLLAVIVFWWLYAIVAILVRVKLGSPILFTQDRPGKGEKIFKLYKFRTMTNARDENGELMPDEVRLTRFGRFLRSASLDELPETYNIIKGDMSIIGPRPLLVRYLDRYNMEQHRRHEVRPGLSGYAQVHGRNTISWEEKFKMDVQYVDYITFLGDVKIIIQTIGKAFIRHEGISSKTSATMEEFWGSEEKLKYEQAINDSSISHTETMDDSEQWEKS</sequence>
<evidence type="ECO:0000313" key="6">
    <source>
        <dbReference type="Proteomes" id="UP000248057"/>
    </source>
</evidence>
<reference evidence="5 6" key="1">
    <citation type="submission" date="2018-05" db="EMBL/GenBank/DDBJ databases">
        <title>Genomic Encyclopedia of Type Strains, Phase IV (KMG-IV): sequencing the most valuable type-strain genomes for metagenomic binning, comparative biology and taxonomic classification.</title>
        <authorList>
            <person name="Goeker M."/>
        </authorList>
    </citation>
    <scope>NUCLEOTIDE SEQUENCE [LARGE SCALE GENOMIC DNA]</scope>
    <source>
        <strain evidence="5 6">DSM 24995</strain>
    </source>
</reference>
<dbReference type="Proteomes" id="UP000248057">
    <property type="component" value="Unassembled WGS sequence"/>
</dbReference>
<dbReference type="InterPro" id="IPR003362">
    <property type="entry name" value="Bact_transf"/>
</dbReference>
<evidence type="ECO:0000256" key="1">
    <source>
        <dbReference type="ARBA" id="ARBA00006464"/>
    </source>
</evidence>
<gene>
    <name evidence="5" type="ORF">DFR60_13140</name>
</gene>
<dbReference type="Pfam" id="PF02397">
    <property type="entry name" value="Bac_transf"/>
    <property type="match status" value="1"/>
</dbReference>
<feature type="domain" description="Bacterial sugar transferase" evidence="4">
    <location>
        <begin position="25"/>
        <end position="198"/>
    </location>
</feature>
<feature type="region of interest" description="Disordered" evidence="2">
    <location>
        <begin position="228"/>
        <end position="249"/>
    </location>
</feature>
<feature type="compositionally biased region" description="Acidic residues" evidence="2">
    <location>
        <begin position="240"/>
        <end position="249"/>
    </location>
</feature>
<keyword evidence="3" id="KW-0812">Transmembrane</keyword>
<keyword evidence="6" id="KW-1185">Reference proteome</keyword>
<organism evidence="5 6">
    <name type="scientific">Hungatella effluvii</name>
    <dbReference type="NCBI Taxonomy" id="1096246"/>
    <lineage>
        <taxon>Bacteria</taxon>
        <taxon>Bacillati</taxon>
        <taxon>Bacillota</taxon>
        <taxon>Clostridia</taxon>
        <taxon>Lachnospirales</taxon>
        <taxon>Lachnospiraceae</taxon>
        <taxon>Hungatella</taxon>
    </lineage>
</organism>
<evidence type="ECO:0000313" key="5">
    <source>
        <dbReference type="EMBL" id="PXX43524.1"/>
    </source>
</evidence>
<dbReference type="EMBL" id="QJKD01000031">
    <property type="protein sequence ID" value="PXX43524.1"/>
    <property type="molecule type" value="Genomic_DNA"/>
</dbReference>
<proteinExistence type="inferred from homology"/>
<protein>
    <submittedName>
        <fullName evidence="5">Lipopolysaccharide/colanic/teichoic acid biosynthesis glycosyltransferase</fullName>
    </submittedName>
</protein>
<evidence type="ECO:0000259" key="4">
    <source>
        <dbReference type="Pfam" id="PF02397"/>
    </source>
</evidence>
<comment type="caution">
    <text evidence="5">The sequence shown here is derived from an EMBL/GenBank/DDBJ whole genome shotgun (WGS) entry which is preliminary data.</text>
</comment>
<comment type="similarity">
    <text evidence="1">Belongs to the bacterial sugar transferase family.</text>
</comment>
<dbReference type="AlphaFoldDB" id="A0A2V3XTZ8"/>
<name>A0A2V3XTZ8_9FIRM</name>